<dbReference type="Pfam" id="PF00526">
    <property type="entry name" value="Dicty_CTDC"/>
    <property type="match status" value="8"/>
</dbReference>
<dbReference type="InterPro" id="IPR052846">
    <property type="entry name" value="ECM-enzyme_regulator"/>
</dbReference>
<dbReference type="STRING" id="1619046.US42_C0007G0006"/>
<evidence type="ECO:0000313" key="2">
    <source>
        <dbReference type="Proteomes" id="UP000034849"/>
    </source>
</evidence>
<dbReference type="InterPro" id="IPR001673">
    <property type="entry name" value="S_mold_repeat"/>
</dbReference>
<organism evidence="1 2">
    <name type="scientific">Candidatus Magasanikbacteria bacterium GW2011_GWC2_37_14</name>
    <dbReference type="NCBI Taxonomy" id="1619046"/>
    <lineage>
        <taxon>Bacteria</taxon>
        <taxon>Candidatus Magasanikiibacteriota</taxon>
    </lineage>
</organism>
<gene>
    <name evidence="1" type="ORF">US42_C0007G0006</name>
</gene>
<evidence type="ECO:0008006" key="3">
    <source>
        <dbReference type="Google" id="ProtNLM"/>
    </source>
</evidence>
<accession>A0A0G0GNA4</accession>
<comment type="caution">
    <text evidence="1">The sequence shown here is derived from an EMBL/GenBank/DDBJ whole genome shotgun (WGS) entry which is preliminary data.</text>
</comment>
<dbReference type="Proteomes" id="UP000034849">
    <property type="component" value="Unassembled WGS sequence"/>
</dbReference>
<sequence length="729" mass="77826">MVLFLCRFLFLFLLGGTGVLSRPHVRSEDTMNRFVKFFALVLVALVSVTCGVSVNTSDTGNGGTADVAQEVEVVEEVAEVDKVEVDNHPSECDFDGDCADDGILCTIERCDNGSCYHTPNHVACNDNNACTMDECDLQAGCQQKALTCNDDDPCTADECLPATGCNFSHVNENACLGLGDECNQAKCVTGVGCQFFPVLCEDGELTTIDMCVVGIGCIHQKVKCGNGFSECIASSKCASVACVDGQCVETKTDCDDGINCTTDLCDSNGLCQHLPMDGMCPSDSSVCTEAKCELYLGCGQAQVSCDDNNECTNDFCEEGKGCQNEKIPGCCLDEGDCNDGNPCTGDICGPDHKCFYAPPVCEDDEVGCTIDAAEPQGSLCVCTHKASDAICGQGLRCRETVGCVPCLVTADCNDGNPCTDDYCEWSDDGNKCSNNKRCDWGGQICIPDAEVQNGYRCENDPIWCDGDYKCDDQNPCTDNKCVDHVCTYPGVVCQAYGLCQVAECNPTKGGCIQNDKCDDENPCTDDSCDDSTGACTNLTVAGCVACDTHEQCPSSGTQMCGGSSLAISYTGECEAWGHRCRTHEYVCSSDACGTGYCNSETGSCAFQEKCDDGEPCTDDACDYKNGACTNLPVPGCEACDTHEECPTLGTRVCTVTGKSVMYMGECNIWNNRCHYQEDTCKSNNCQNGSCNPETGQCVYQDKCLPDGNPCTALCNWDDGQCNQLDPWCN</sequence>
<protein>
    <recommendedName>
        <fullName evidence="3">Extracellular matrix protein</fullName>
    </recommendedName>
</protein>
<name>A0A0G0GNA4_9BACT</name>
<dbReference type="AlphaFoldDB" id="A0A0G0GNA4"/>
<reference evidence="1 2" key="1">
    <citation type="journal article" date="2015" name="Nature">
        <title>rRNA introns, odd ribosomes, and small enigmatic genomes across a large radiation of phyla.</title>
        <authorList>
            <person name="Brown C.T."/>
            <person name="Hug L.A."/>
            <person name="Thomas B.C."/>
            <person name="Sharon I."/>
            <person name="Castelle C.J."/>
            <person name="Singh A."/>
            <person name="Wilkins M.J."/>
            <person name="Williams K.H."/>
            <person name="Banfield J.F."/>
        </authorList>
    </citation>
    <scope>NUCLEOTIDE SEQUENCE [LARGE SCALE GENOMIC DNA]</scope>
</reference>
<dbReference type="EMBL" id="LBSX01000007">
    <property type="protein sequence ID" value="KKQ27615.1"/>
    <property type="molecule type" value="Genomic_DNA"/>
</dbReference>
<proteinExistence type="predicted"/>
<dbReference type="PANTHER" id="PTHR31797:SF6">
    <property type="entry name" value="CHITIN-BINDING TYPE-2 DOMAIN-CONTAINING PROTEIN"/>
    <property type="match status" value="1"/>
</dbReference>
<dbReference type="PANTHER" id="PTHR31797">
    <property type="entry name" value="EXTRACELLULAR MATRIX PROTEIN A-RELATED"/>
    <property type="match status" value="1"/>
</dbReference>
<evidence type="ECO:0000313" key="1">
    <source>
        <dbReference type="EMBL" id="KKQ27615.1"/>
    </source>
</evidence>